<comment type="pathway">
    <text evidence="1">Aromatic compound metabolism; 3,4-dihydroxybenzoate biosynthesis.</text>
</comment>
<dbReference type="Proteomes" id="UP001589568">
    <property type="component" value="Unassembled WGS sequence"/>
</dbReference>
<evidence type="ECO:0000313" key="5">
    <source>
        <dbReference type="Proteomes" id="UP001589568"/>
    </source>
</evidence>
<dbReference type="PANTHER" id="PTHR12110:SF21">
    <property type="entry name" value="XYLOSE ISOMERASE-LIKE TIM BARREL DOMAIN-CONTAINING PROTEIN"/>
    <property type="match status" value="1"/>
</dbReference>
<feature type="binding site" evidence="1">
    <location>
        <position position="134"/>
    </location>
    <ligand>
        <name>a divalent metal cation</name>
        <dbReference type="ChEBI" id="CHEBI:60240"/>
        <note>catalytic</note>
    </ligand>
</feature>
<dbReference type="InterPro" id="IPR036237">
    <property type="entry name" value="Xyl_isomerase-like_sf"/>
</dbReference>
<feature type="domain" description="Xylose isomerase-like TIM barrel" evidence="3">
    <location>
        <begin position="19"/>
        <end position="261"/>
    </location>
</feature>
<feature type="binding site" evidence="1">
    <location>
        <position position="439"/>
    </location>
    <ligand>
        <name>Mg(2+)</name>
        <dbReference type="ChEBI" id="CHEBI:18420"/>
    </ligand>
</feature>
<comment type="similarity">
    <text evidence="1">Belongs to the bacterial two-domain DSD family.</text>
</comment>
<evidence type="ECO:0000256" key="2">
    <source>
        <dbReference type="SAM" id="MobiDB-lite"/>
    </source>
</evidence>
<name>A0ABV5P1Q5_9ACTN</name>
<comment type="catalytic activity">
    <reaction evidence="1">
        <text>3-dehydroshikimate = 3,4-dihydroxybenzoate + H2O</text>
        <dbReference type="Rhea" id="RHEA:24848"/>
        <dbReference type="ChEBI" id="CHEBI:15377"/>
        <dbReference type="ChEBI" id="CHEBI:16630"/>
        <dbReference type="ChEBI" id="CHEBI:36241"/>
        <dbReference type="EC" id="4.2.1.118"/>
    </reaction>
</comment>
<dbReference type="InterPro" id="IPR013022">
    <property type="entry name" value="Xyl_isomerase-like_TIM-brl"/>
</dbReference>
<gene>
    <name evidence="4" type="ORF">ACFFR3_43915</name>
</gene>
<keyword evidence="1" id="KW-0456">Lyase</keyword>
<dbReference type="SUPFAM" id="SSF54593">
    <property type="entry name" value="Glyoxalase/Bleomycin resistance protein/Dihydroxybiphenyl dioxygenase"/>
    <property type="match status" value="1"/>
</dbReference>
<comment type="cofactor">
    <cofactor evidence="1">
        <name>a divalent metal cation</name>
        <dbReference type="ChEBI" id="CHEBI:60240"/>
    </cofactor>
</comment>
<accession>A0ABV5P1Q5</accession>
<feature type="binding site" evidence="1">
    <location>
        <position position="597"/>
    </location>
    <ligand>
        <name>Mg(2+)</name>
        <dbReference type="ChEBI" id="CHEBI:18420"/>
    </ligand>
</feature>
<dbReference type="SUPFAM" id="SSF51658">
    <property type="entry name" value="Xylose isomerase-like"/>
    <property type="match status" value="1"/>
</dbReference>
<dbReference type="HAMAP" id="MF_02238">
    <property type="entry name" value="DSD"/>
    <property type="match status" value="1"/>
</dbReference>
<dbReference type="InterPro" id="IPR043700">
    <property type="entry name" value="DSD"/>
</dbReference>
<organism evidence="4 5">
    <name type="scientific">Nonomuraea salmonea</name>
    <dbReference type="NCBI Taxonomy" id="46181"/>
    <lineage>
        <taxon>Bacteria</taxon>
        <taxon>Bacillati</taxon>
        <taxon>Actinomycetota</taxon>
        <taxon>Actinomycetes</taxon>
        <taxon>Streptosporangiales</taxon>
        <taxon>Streptosporangiaceae</taxon>
        <taxon>Nonomuraea</taxon>
    </lineage>
</organism>
<protein>
    <recommendedName>
        <fullName evidence="1">3-dehydroshikimate dehydratase</fullName>
        <shortName evidence="1">DSD</shortName>
        <ecNumber evidence="1">4.2.1.118</ecNumber>
    </recommendedName>
</protein>
<feature type="compositionally biased region" description="Pro residues" evidence="2">
    <location>
        <begin position="487"/>
        <end position="498"/>
    </location>
</feature>
<dbReference type="RefSeq" id="WP_379485069.1">
    <property type="nucleotide sequence ID" value="NZ_JBHMCF010000051.1"/>
</dbReference>
<comment type="caution">
    <text evidence="4">The sequence shown here is derived from an EMBL/GenBank/DDBJ whole genome shotgun (WGS) entry which is preliminary data.</text>
</comment>
<feature type="binding site" evidence="1">
    <location>
        <position position="523"/>
    </location>
    <ligand>
        <name>Mg(2+)</name>
        <dbReference type="ChEBI" id="CHEBI:18420"/>
    </ligand>
</feature>
<evidence type="ECO:0000313" key="4">
    <source>
        <dbReference type="EMBL" id="MFB9476483.1"/>
    </source>
</evidence>
<feature type="binding site" evidence="1">
    <location>
        <position position="191"/>
    </location>
    <ligand>
        <name>a divalent metal cation</name>
        <dbReference type="ChEBI" id="CHEBI:60240"/>
        <note>catalytic</note>
    </ligand>
</feature>
<evidence type="ECO:0000256" key="1">
    <source>
        <dbReference type="HAMAP-Rule" id="MF_02238"/>
    </source>
</evidence>
<dbReference type="Pfam" id="PF01261">
    <property type="entry name" value="AP_endonuc_2"/>
    <property type="match status" value="1"/>
</dbReference>
<dbReference type="InterPro" id="IPR029068">
    <property type="entry name" value="Glyas_Bleomycin-R_OHBP_Dase"/>
</dbReference>
<keyword evidence="1" id="KW-0479">Metal-binding</keyword>
<reference evidence="4 5" key="1">
    <citation type="submission" date="2024-09" db="EMBL/GenBank/DDBJ databases">
        <authorList>
            <person name="Sun Q."/>
            <person name="Mori K."/>
        </authorList>
    </citation>
    <scope>NUCLEOTIDE SEQUENCE [LARGE SCALE GENOMIC DNA]</scope>
    <source>
        <strain evidence="4 5">JCM 3324</strain>
    </source>
</reference>
<evidence type="ECO:0000259" key="3">
    <source>
        <dbReference type="Pfam" id="PF01261"/>
    </source>
</evidence>
<dbReference type="Gene3D" id="3.10.180.10">
    <property type="entry name" value="2,3-Dihydroxybiphenyl 1,2-Dioxygenase, domain 1"/>
    <property type="match status" value="2"/>
</dbReference>
<feature type="binding site" evidence="1">
    <location>
        <position position="239"/>
    </location>
    <ligand>
        <name>a divalent metal cation</name>
        <dbReference type="ChEBI" id="CHEBI:60240"/>
        <note>catalytic</note>
    </ligand>
</feature>
<feature type="binding site" evidence="1">
    <location>
        <position position="165"/>
    </location>
    <ligand>
        <name>a divalent metal cation</name>
        <dbReference type="ChEBI" id="CHEBI:60240"/>
        <note>catalytic</note>
    </ligand>
</feature>
<sequence length="633" mass="67171">MRKSIATVSVSGTLTEKLTAVAAAGFDGVEIFENDLLACPLPPEEIRARAADLGLTIDLYQPFRDFEGVPRARLRANLERAEHKFRLMRRLGADLLLVCSNVSPETIGDDGLAAEHLRLLAERAAGHGIRVAYEALAWGRHVNEYLHAWNIVRQADHPNLGTCLDSFHILSRGSDPLGIEAIPGEKIFFLQLADAPLLAMDVLQWSRHHRCFPGQGGFDVAGLVRHALNAGYVGPLSLEVFNDHFRQAGTGRTARDGMRSLIALERQLQGVAHPSVPSGFAFAELSGTGSLNGVLPALGFARTGRHRGKPVELWSQGAARLLVNATGTGPEPAGAVSPGPVVGAAASAGPAHAAGAGPGLVAIGLDNPDPGRAVAHAESLLSPVLPRERAPQDAPLHAVAAPDGTEIFFCDDAWLADFAPEGTGGTGATGATGITHIDHVALAQPPHYFDEAALFYRGVLGLQPQESLEVPDPYGLVRSRAMSTPPMSTPPGSTPPGSTPQEPGVRMVLNLAQVGAGQPPPQHVALAGADVLAVARRLRAEHPELLLPIPANYYDDLEARHDVPPELRELGVLYDRDPNGGAFLHLYTVTVGRVFFEIVQRIDGYAGYGAVNAPIRLAAQHHGSRTEPPMMSE</sequence>
<dbReference type="Gene3D" id="3.20.20.150">
    <property type="entry name" value="Divalent-metal-dependent TIM barrel enzymes"/>
    <property type="match status" value="1"/>
</dbReference>
<feature type="region of interest" description="Disordered" evidence="2">
    <location>
        <begin position="478"/>
        <end position="501"/>
    </location>
</feature>
<keyword evidence="5" id="KW-1185">Reference proteome</keyword>
<comment type="function">
    <text evidence="1">Catalyzes the conversion of 3-dehydroshikimate to protocatechuate (3,4-dihydroxybenzoate), a common intermediate of quinate and shikimate degradation pathways.</text>
</comment>
<dbReference type="EMBL" id="JBHMCF010000051">
    <property type="protein sequence ID" value="MFB9476483.1"/>
    <property type="molecule type" value="Genomic_DNA"/>
</dbReference>
<dbReference type="EC" id="4.2.1.118" evidence="1"/>
<proteinExistence type="inferred from homology"/>
<dbReference type="InterPro" id="IPR050312">
    <property type="entry name" value="IolE/XylAMocC-like"/>
</dbReference>
<dbReference type="PANTHER" id="PTHR12110">
    <property type="entry name" value="HYDROXYPYRUVATE ISOMERASE"/>
    <property type="match status" value="1"/>
</dbReference>